<dbReference type="InterPro" id="IPR016181">
    <property type="entry name" value="Acyl_CoA_acyltransferase"/>
</dbReference>
<evidence type="ECO:0000313" key="3">
    <source>
        <dbReference type="Proteomes" id="UP000323876"/>
    </source>
</evidence>
<feature type="domain" description="N-acetyltransferase" evidence="1">
    <location>
        <begin position="88"/>
        <end position="227"/>
    </location>
</feature>
<dbReference type="Gene3D" id="3.40.630.30">
    <property type="match status" value="1"/>
</dbReference>
<protein>
    <submittedName>
        <fullName evidence="2">GNAT family N-acetyltransferase</fullName>
    </submittedName>
</protein>
<dbReference type="Proteomes" id="UP000323876">
    <property type="component" value="Unassembled WGS sequence"/>
</dbReference>
<accession>A0A5N0EBQ2</accession>
<organism evidence="2 3">
    <name type="scientific">Nocardia colli</name>
    <dbReference type="NCBI Taxonomy" id="2545717"/>
    <lineage>
        <taxon>Bacteria</taxon>
        <taxon>Bacillati</taxon>
        <taxon>Actinomycetota</taxon>
        <taxon>Actinomycetes</taxon>
        <taxon>Mycobacteriales</taxon>
        <taxon>Nocardiaceae</taxon>
        <taxon>Nocardia</taxon>
    </lineage>
</organism>
<gene>
    <name evidence="2" type="ORF">F3087_26910</name>
</gene>
<dbReference type="PROSITE" id="PS51186">
    <property type="entry name" value="GNAT"/>
    <property type="match status" value="1"/>
</dbReference>
<comment type="caution">
    <text evidence="2">The sequence shown here is derived from an EMBL/GenBank/DDBJ whole genome shotgun (WGS) entry which is preliminary data.</text>
</comment>
<dbReference type="OrthoDB" id="4556983at2"/>
<dbReference type="RefSeq" id="WP_150404791.1">
    <property type="nucleotide sequence ID" value="NZ_VXLC01000014.1"/>
</dbReference>
<dbReference type="InterPro" id="IPR000182">
    <property type="entry name" value="GNAT_dom"/>
</dbReference>
<dbReference type="AlphaFoldDB" id="A0A5N0EBQ2"/>
<dbReference type="GO" id="GO:0016747">
    <property type="term" value="F:acyltransferase activity, transferring groups other than amino-acyl groups"/>
    <property type="evidence" value="ECO:0007669"/>
    <property type="project" value="InterPro"/>
</dbReference>
<dbReference type="CDD" id="cd04301">
    <property type="entry name" value="NAT_SF"/>
    <property type="match status" value="1"/>
</dbReference>
<evidence type="ECO:0000259" key="1">
    <source>
        <dbReference type="PROSITE" id="PS51186"/>
    </source>
</evidence>
<dbReference type="SUPFAM" id="SSF55729">
    <property type="entry name" value="Acyl-CoA N-acyltransferases (Nat)"/>
    <property type="match status" value="1"/>
</dbReference>
<dbReference type="Pfam" id="PF00583">
    <property type="entry name" value="Acetyltransf_1"/>
    <property type="match status" value="1"/>
</dbReference>
<reference evidence="2 3" key="1">
    <citation type="submission" date="2019-09" db="EMBL/GenBank/DDBJ databases">
        <authorList>
            <person name="Wang X."/>
        </authorList>
    </citation>
    <scope>NUCLEOTIDE SEQUENCE [LARGE SCALE GENOMIC DNA]</scope>
    <source>
        <strain evidence="2 3">CICC 11023</strain>
    </source>
</reference>
<keyword evidence="2" id="KW-0808">Transferase</keyword>
<dbReference type="EMBL" id="VXLC01000014">
    <property type="protein sequence ID" value="KAA8886220.1"/>
    <property type="molecule type" value="Genomic_DNA"/>
</dbReference>
<keyword evidence="3" id="KW-1185">Reference proteome</keyword>
<evidence type="ECO:0000313" key="2">
    <source>
        <dbReference type="EMBL" id="KAA8886220.1"/>
    </source>
</evidence>
<proteinExistence type="predicted"/>
<name>A0A5N0EBQ2_9NOCA</name>
<sequence length="227" mass="24942">MRQTFLELLDRITRTLGEQLAREARGLAITYGHTAEELTEAARRYSRADVQAAASIRAAAGLKKITSPPIGPDSGGGLRRAEPAPLGALLDAGAAGASNIELTRALKGLEREYGPYRLRRLIAWYKPDSSGVSPEIHMAAAICADDGTYAGKLSRYFKRDSDNKIVVHNHNIVLLPQFRGHGFATEFAKAVENYYRRSGVDRIELYAGGARWRLRLGPRRLWLGPSA</sequence>